<sequence>MKQGDQESYFDNYSPSLQAAIICMATNSNLQCLTVDGGRNFPFDIEELRSFKLHRLHLMHTPTTPLTRLSLVRCPEQRESDEKKTVTGTDKLNSVKSVRYEAMTFSERNVMMNPIPPDWLRIPALSLSELESLDICIDHSLDIIPAFALLSQQRCLQRLAFEELEHLDITLSLHYKLNYYQWNFGGDWGALDRLLAPAETPMRFTKLKEVNVLVITHATQGEIPSAGEWVEDESHLAEGIQKFVYPVYFSGLRKLSGVKLSLRTEIRCA</sequence>
<dbReference type="EMBL" id="JAFIQS010000004">
    <property type="protein sequence ID" value="KAG5169830.1"/>
    <property type="molecule type" value="Genomic_DNA"/>
</dbReference>
<proteinExistence type="predicted"/>
<dbReference type="AlphaFoldDB" id="A0A8H7Y289"/>
<protein>
    <submittedName>
        <fullName evidence="1">Uncharacterized protein</fullName>
    </submittedName>
</protein>
<gene>
    <name evidence="1" type="ORF">JR316_004211</name>
</gene>
<comment type="caution">
    <text evidence="1">The sequence shown here is derived from an EMBL/GenBank/DDBJ whole genome shotgun (WGS) entry which is preliminary data.</text>
</comment>
<organism evidence="1">
    <name type="scientific">Psilocybe cubensis</name>
    <name type="common">Psychedelic mushroom</name>
    <name type="synonym">Stropharia cubensis</name>
    <dbReference type="NCBI Taxonomy" id="181762"/>
    <lineage>
        <taxon>Eukaryota</taxon>
        <taxon>Fungi</taxon>
        <taxon>Dikarya</taxon>
        <taxon>Basidiomycota</taxon>
        <taxon>Agaricomycotina</taxon>
        <taxon>Agaricomycetes</taxon>
        <taxon>Agaricomycetidae</taxon>
        <taxon>Agaricales</taxon>
        <taxon>Agaricineae</taxon>
        <taxon>Strophariaceae</taxon>
        <taxon>Psilocybe</taxon>
    </lineage>
</organism>
<name>A0A8H7Y289_PSICU</name>
<accession>A0A8H7Y289</accession>
<evidence type="ECO:0000313" key="1">
    <source>
        <dbReference type="EMBL" id="KAG5169830.1"/>
    </source>
</evidence>
<reference evidence="1" key="1">
    <citation type="submission" date="2021-02" db="EMBL/GenBank/DDBJ databases">
        <title>Psilocybe cubensis genome.</title>
        <authorList>
            <person name="Mckernan K.J."/>
            <person name="Crawford S."/>
            <person name="Trippe A."/>
            <person name="Kane L.T."/>
            <person name="Mclaughlin S."/>
        </authorList>
    </citation>
    <scope>NUCLEOTIDE SEQUENCE [LARGE SCALE GENOMIC DNA]</scope>
    <source>
        <strain evidence="1">MGC-MH-2018</strain>
    </source>
</reference>